<comment type="caution">
    <text evidence="1">The sequence shown here is derived from an EMBL/GenBank/DDBJ whole genome shotgun (WGS) entry which is preliminary data.</text>
</comment>
<keyword evidence="2" id="KW-1185">Reference proteome</keyword>
<proteinExistence type="predicted"/>
<dbReference type="EMBL" id="JAQBIE010000001">
    <property type="protein sequence ID" value="MDB6175968.1"/>
    <property type="molecule type" value="Genomic_DNA"/>
</dbReference>
<evidence type="ECO:0000313" key="2">
    <source>
        <dbReference type="Proteomes" id="UP001165641"/>
    </source>
</evidence>
<gene>
    <name evidence="1" type="ORF">PAF17_00415</name>
</gene>
<organism evidence="1 2">
    <name type="scientific">Paracoccus onchidii</name>
    <dbReference type="NCBI Taxonomy" id="3017813"/>
    <lineage>
        <taxon>Bacteria</taxon>
        <taxon>Pseudomonadati</taxon>
        <taxon>Pseudomonadota</taxon>
        <taxon>Alphaproteobacteria</taxon>
        <taxon>Rhodobacterales</taxon>
        <taxon>Paracoccaceae</taxon>
        <taxon>Paracoccus</taxon>
    </lineage>
</organism>
<dbReference type="Proteomes" id="UP001165641">
    <property type="component" value="Unassembled WGS sequence"/>
</dbReference>
<name>A0ABT4Z9E9_9RHOB</name>
<evidence type="ECO:0000313" key="1">
    <source>
        <dbReference type="EMBL" id="MDB6175968.1"/>
    </source>
</evidence>
<sequence length="67" mass="7487">MLHLVEPWRLPDDIAEQLQALANSGQLNKKELLEVETALLHRLSQPAICHKPISTQKNAPQLPSRGV</sequence>
<protein>
    <submittedName>
        <fullName evidence="1">Uncharacterized protein</fullName>
    </submittedName>
</protein>
<reference evidence="1" key="1">
    <citation type="submission" date="2022-12" db="EMBL/GenBank/DDBJ databases">
        <title>Paracoccus onchidii sp. nov., isolated from a marine invertebrate from the South China Sea.</title>
        <authorList>
            <person name="Xu S."/>
            <person name="Liu Z."/>
            <person name="Xu Y."/>
        </authorList>
    </citation>
    <scope>NUCLEOTIDE SEQUENCE</scope>
    <source>
        <strain evidence="1">Z330</strain>
    </source>
</reference>
<dbReference type="RefSeq" id="WP_271887102.1">
    <property type="nucleotide sequence ID" value="NZ_JAQBIE010000001.1"/>
</dbReference>
<accession>A0ABT4Z9E9</accession>